<dbReference type="EMBL" id="OC917008">
    <property type="protein sequence ID" value="CAD7645853.1"/>
    <property type="molecule type" value="Genomic_DNA"/>
</dbReference>
<gene>
    <name evidence="2" type="ORF">ONB1V03_LOCUS5425</name>
</gene>
<keyword evidence="3" id="KW-1185">Reference proteome</keyword>
<evidence type="ECO:0000313" key="2">
    <source>
        <dbReference type="EMBL" id="CAD7645853.1"/>
    </source>
</evidence>
<protein>
    <submittedName>
        <fullName evidence="2">Uncharacterized protein</fullName>
    </submittedName>
</protein>
<accession>A0A7R9LQ83</accession>
<dbReference type="OrthoDB" id="10631909at2759"/>
<evidence type="ECO:0000313" key="3">
    <source>
        <dbReference type="Proteomes" id="UP000728032"/>
    </source>
</evidence>
<feature type="region of interest" description="Disordered" evidence="1">
    <location>
        <begin position="104"/>
        <end position="133"/>
    </location>
</feature>
<dbReference type="EMBL" id="CAJPVJ010002183">
    <property type="protein sequence ID" value="CAG2165890.1"/>
    <property type="molecule type" value="Genomic_DNA"/>
</dbReference>
<proteinExistence type="predicted"/>
<sequence length="241" mass="26056">MAHILCAYIPSSESGDVGEVGLVMSCVVWFIETGSISKCRTSSGKSSTVTTNIQHINSMGNEETPITVLDLLFGDVIERILGFGEVGLVMSCVVWFIETGSISKCRTSSGKSSTSMGNEETPITESITSNNRVQRSHSARLAAQDNIGLRTSSFLGGASALNANQVNRALVSDTAVNGEDKMGDYSGASRSSKEGSPVKELDKSKKDKDKDKKDKKKGIRTPSFLRKKKHKKDKEREKNEA</sequence>
<name>A0A7R9LQ83_9ACAR</name>
<feature type="compositionally biased region" description="Basic residues" evidence="1">
    <location>
        <begin position="213"/>
        <end position="233"/>
    </location>
</feature>
<dbReference type="Proteomes" id="UP000728032">
    <property type="component" value="Unassembled WGS sequence"/>
</dbReference>
<feature type="compositionally biased region" description="Basic and acidic residues" evidence="1">
    <location>
        <begin position="191"/>
        <end position="212"/>
    </location>
</feature>
<feature type="region of interest" description="Disordered" evidence="1">
    <location>
        <begin position="177"/>
        <end position="241"/>
    </location>
</feature>
<organism evidence="2">
    <name type="scientific">Oppiella nova</name>
    <dbReference type="NCBI Taxonomy" id="334625"/>
    <lineage>
        <taxon>Eukaryota</taxon>
        <taxon>Metazoa</taxon>
        <taxon>Ecdysozoa</taxon>
        <taxon>Arthropoda</taxon>
        <taxon>Chelicerata</taxon>
        <taxon>Arachnida</taxon>
        <taxon>Acari</taxon>
        <taxon>Acariformes</taxon>
        <taxon>Sarcoptiformes</taxon>
        <taxon>Oribatida</taxon>
        <taxon>Brachypylina</taxon>
        <taxon>Oppioidea</taxon>
        <taxon>Oppiidae</taxon>
        <taxon>Oppiella</taxon>
    </lineage>
</organism>
<evidence type="ECO:0000256" key="1">
    <source>
        <dbReference type="SAM" id="MobiDB-lite"/>
    </source>
</evidence>
<reference evidence="2" key="1">
    <citation type="submission" date="2020-11" db="EMBL/GenBank/DDBJ databases">
        <authorList>
            <person name="Tran Van P."/>
        </authorList>
    </citation>
    <scope>NUCLEOTIDE SEQUENCE</scope>
</reference>
<dbReference type="AlphaFoldDB" id="A0A7R9LQ83"/>